<comment type="caution">
    <text evidence="11">The sequence shown here is derived from an EMBL/GenBank/DDBJ whole genome shotgun (WGS) entry which is preliminary data.</text>
</comment>
<keyword evidence="4 8" id="KW-0479">Metal-binding</keyword>
<dbReference type="InterPro" id="IPR036396">
    <property type="entry name" value="Cyt_P450_sf"/>
</dbReference>
<sequence>MLLKPESEWWPNIFLFVFTFYAIYFVDELTFIAGPIIRVNPNELHIDDPSFYDQLYNFSPDIDRPKVTLGKYNLQNSPSFDLHRVRRKALDPYFSKTTVLKLEDVVASCVIQLCHWFHQARNTGSPLDVGLLARSLTSDVITEYLFAKPYGFLEDPVKSEVFFAANNSIFQIVFMLRESWIVAKILNAMQAIPPSCLPAGPRSFVPFVKMNFEIQTVRDRINLSKVRREKGLLAAAGHRVMFDDWDTLELPPQDKSAQAQEDNALLFVSAGFETTGFAIETAIYHVLANQEILEKLKQEISPLIASSKSSTGLPSWTELEKLPYLTAVIHESLRMSLGVSSRLPRKNSKSDMVYKDWVIPKGQFVGMTQTDILYNADIYPDPKRFDPERWLKGEESKELLNKYLVTFSKGARRCIGMHLAYAELFLMLAAVFGQFDLELYQTTRKDVDPVIDYFIPKPDADSKGVRVLVE</sequence>
<dbReference type="PRINTS" id="PR00463">
    <property type="entry name" value="EP450I"/>
</dbReference>
<dbReference type="GO" id="GO:0004497">
    <property type="term" value="F:monooxygenase activity"/>
    <property type="evidence" value="ECO:0007669"/>
    <property type="project" value="UniProtKB-KW"/>
</dbReference>
<dbReference type="PROSITE" id="PS00086">
    <property type="entry name" value="CYTOCHROME_P450"/>
    <property type="match status" value="1"/>
</dbReference>
<dbReference type="PANTHER" id="PTHR24305:SF157">
    <property type="entry name" value="N-ACETYLTRYPTOPHAN 6-HYDROXYLASE IVOC-RELATED"/>
    <property type="match status" value="1"/>
</dbReference>
<keyword evidence="10" id="KW-0472">Membrane</keyword>
<feature type="binding site" description="axial binding residue" evidence="8">
    <location>
        <position position="414"/>
    </location>
    <ligand>
        <name>heme</name>
        <dbReference type="ChEBI" id="CHEBI:30413"/>
    </ligand>
    <ligandPart>
        <name>Fe</name>
        <dbReference type="ChEBI" id="CHEBI:18248"/>
    </ligandPart>
</feature>
<dbReference type="Gene3D" id="1.10.630.10">
    <property type="entry name" value="Cytochrome P450"/>
    <property type="match status" value="1"/>
</dbReference>
<feature type="transmembrane region" description="Helical" evidence="10">
    <location>
        <begin position="9"/>
        <end position="26"/>
    </location>
</feature>
<evidence type="ECO:0000256" key="6">
    <source>
        <dbReference type="ARBA" id="ARBA00023004"/>
    </source>
</evidence>
<evidence type="ECO:0000256" key="7">
    <source>
        <dbReference type="ARBA" id="ARBA00023033"/>
    </source>
</evidence>
<evidence type="ECO:0000313" key="11">
    <source>
        <dbReference type="EMBL" id="KAJ9611203.1"/>
    </source>
</evidence>
<dbReference type="Proteomes" id="UP001172673">
    <property type="component" value="Unassembled WGS sequence"/>
</dbReference>
<dbReference type="InterPro" id="IPR002401">
    <property type="entry name" value="Cyt_P450_E_grp-I"/>
</dbReference>
<dbReference type="GO" id="GO:0020037">
    <property type="term" value="F:heme binding"/>
    <property type="evidence" value="ECO:0007669"/>
    <property type="project" value="InterPro"/>
</dbReference>
<dbReference type="InterPro" id="IPR017972">
    <property type="entry name" value="Cyt_P450_CS"/>
</dbReference>
<evidence type="ECO:0000256" key="4">
    <source>
        <dbReference type="ARBA" id="ARBA00022723"/>
    </source>
</evidence>
<gene>
    <name evidence="11" type="ORF">H2200_004386</name>
</gene>
<evidence type="ECO:0000256" key="9">
    <source>
        <dbReference type="RuleBase" id="RU000461"/>
    </source>
</evidence>
<evidence type="ECO:0000256" key="1">
    <source>
        <dbReference type="ARBA" id="ARBA00001971"/>
    </source>
</evidence>
<organism evidence="11 12">
    <name type="scientific">Cladophialophora chaetospira</name>
    <dbReference type="NCBI Taxonomy" id="386627"/>
    <lineage>
        <taxon>Eukaryota</taxon>
        <taxon>Fungi</taxon>
        <taxon>Dikarya</taxon>
        <taxon>Ascomycota</taxon>
        <taxon>Pezizomycotina</taxon>
        <taxon>Eurotiomycetes</taxon>
        <taxon>Chaetothyriomycetidae</taxon>
        <taxon>Chaetothyriales</taxon>
        <taxon>Herpotrichiellaceae</taxon>
        <taxon>Cladophialophora</taxon>
    </lineage>
</organism>
<evidence type="ECO:0000313" key="12">
    <source>
        <dbReference type="Proteomes" id="UP001172673"/>
    </source>
</evidence>
<dbReference type="AlphaFoldDB" id="A0AA38XD16"/>
<evidence type="ECO:0000256" key="10">
    <source>
        <dbReference type="SAM" id="Phobius"/>
    </source>
</evidence>
<dbReference type="GO" id="GO:0016705">
    <property type="term" value="F:oxidoreductase activity, acting on paired donors, with incorporation or reduction of molecular oxygen"/>
    <property type="evidence" value="ECO:0007669"/>
    <property type="project" value="InterPro"/>
</dbReference>
<name>A0AA38XD16_9EURO</name>
<dbReference type="Pfam" id="PF00067">
    <property type="entry name" value="p450"/>
    <property type="match status" value="1"/>
</dbReference>
<reference evidence="11" key="1">
    <citation type="submission" date="2022-10" db="EMBL/GenBank/DDBJ databases">
        <title>Culturing micro-colonial fungi from biological soil crusts in the Mojave desert and describing Neophaeococcomyces mojavensis, and introducing the new genera and species Taxawa tesnikishii.</title>
        <authorList>
            <person name="Kurbessoian T."/>
            <person name="Stajich J.E."/>
        </authorList>
    </citation>
    <scope>NUCLEOTIDE SEQUENCE</scope>
    <source>
        <strain evidence="11">TK_41</strain>
    </source>
</reference>
<accession>A0AA38XD16</accession>
<dbReference type="PANTHER" id="PTHR24305">
    <property type="entry name" value="CYTOCHROME P450"/>
    <property type="match status" value="1"/>
</dbReference>
<keyword evidence="5 9" id="KW-0560">Oxidoreductase</keyword>
<dbReference type="SUPFAM" id="SSF48264">
    <property type="entry name" value="Cytochrome P450"/>
    <property type="match status" value="1"/>
</dbReference>
<dbReference type="InterPro" id="IPR001128">
    <property type="entry name" value="Cyt_P450"/>
</dbReference>
<protein>
    <recommendedName>
        <fullName evidence="13">Trichodiene oxygenase</fullName>
    </recommendedName>
</protein>
<evidence type="ECO:0000256" key="2">
    <source>
        <dbReference type="ARBA" id="ARBA00010617"/>
    </source>
</evidence>
<comment type="similarity">
    <text evidence="2 9">Belongs to the cytochrome P450 family.</text>
</comment>
<evidence type="ECO:0000256" key="8">
    <source>
        <dbReference type="PIRSR" id="PIRSR602401-1"/>
    </source>
</evidence>
<keyword evidence="12" id="KW-1185">Reference proteome</keyword>
<dbReference type="InterPro" id="IPR050121">
    <property type="entry name" value="Cytochrome_P450_monoxygenase"/>
</dbReference>
<evidence type="ECO:0000256" key="5">
    <source>
        <dbReference type="ARBA" id="ARBA00023002"/>
    </source>
</evidence>
<dbReference type="CDD" id="cd11062">
    <property type="entry name" value="CYP58-like"/>
    <property type="match status" value="1"/>
</dbReference>
<keyword evidence="10" id="KW-1133">Transmembrane helix</keyword>
<keyword evidence="3 8" id="KW-0349">Heme</keyword>
<dbReference type="EMBL" id="JAPDRK010000006">
    <property type="protein sequence ID" value="KAJ9611203.1"/>
    <property type="molecule type" value="Genomic_DNA"/>
</dbReference>
<keyword evidence="6 8" id="KW-0408">Iron</keyword>
<evidence type="ECO:0000256" key="3">
    <source>
        <dbReference type="ARBA" id="ARBA00022617"/>
    </source>
</evidence>
<keyword evidence="7 9" id="KW-0503">Monooxygenase</keyword>
<dbReference type="GO" id="GO:0005506">
    <property type="term" value="F:iron ion binding"/>
    <property type="evidence" value="ECO:0007669"/>
    <property type="project" value="InterPro"/>
</dbReference>
<keyword evidence="10" id="KW-0812">Transmembrane</keyword>
<proteinExistence type="inferred from homology"/>
<dbReference type="PRINTS" id="PR00385">
    <property type="entry name" value="P450"/>
</dbReference>
<comment type="cofactor">
    <cofactor evidence="1 8">
        <name>heme</name>
        <dbReference type="ChEBI" id="CHEBI:30413"/>
    </cofactor>
</comment>
<evidence type="ECO:0008006" key="13">
    <source>
        <dbReference type="Google" id="ProtNLM"/>
    </source>
</evidence>